<reference evidence="4 5" key="1">
    <citation type="journal article" date="2018" name="New Phytol.">
        <title>Phylogenomics of Endogonaceae and evolution of mycorrhizas within Mucoromycota.</title>
        <authorList>
            <person name="Chang Y."/>
            <person name="Desiro A."/>
            <person name="Na H."/>
            <person name="Sandor L."/>
            <person name="Lipzen A."/>
            <person name="Clum A."/>
            <person name="Barry K."/>
            <person name="Grigoriev I.V."/>
            <person name="Martin F.M."/>
            <person name="Stajich J.E."/>
            <person name="Smith M.E."/>
            <person name="Bonito G."/>
            <person name="Spatafora J.W."/>
        </authorList>
    </citation>
    <scope>NUCLEOTIDE SEQUENCE [LARGE SCALE GENOMIC DNA]</scope>
    <source>
        <strain evidence="4 5">GMNB39</strain>
    </source>
</reference>
<feature type="signal peptide" evidence="2">
    <location>
        <begin position="1"/>
        <end position="22"/>
    </location>
</feature>
<dbReference type="Proteomes" id="UP000268093">
    <property type="component" value="Unassembled WGS sequence"/>
</dbReference>
<gene>
    <name evidence="4" type="ORF">BC936DRAFT_147727</name>
</gene>
<dbReference type="CDD" id="cd00761">
    <property type="entry name" value="Glyco_tranf_GTA_type"/>
    <property type="match status" value="1"/>
</dbReference>
<evidence type="ECO:0000256" key="2">
    <source>
        <dbReference type="SAM" id="SignalP"/>
    </source>
</evidence>
<dbReference type="SUPFAM" id="SSF49899">
    <property type="entry name" value="Concanavalin A-like lectins/glucanases"/>
    <property type="match status" value="1"/>
</dbReference>
<dbReference type="PANTHER" id="PTHR46830:SF2">
    <property type="entry name" value="ALPHA-1,4-N-ACETYLGLUCOSAMINYLTRANSFERASE"/>
    <property type="match status" value="1"/>
</dbReference>
<dbReference type="InterPro" id="IPR013320">
    <property type="entry name" value="ConA-like_dom_sf"/>
</dbReference>
<evidence type="ECO:0000313" key="5">
    <source>
        <dbReference type="Proteomes" id="UP000268093"/>
    </source>
</evidence>
<dbReference type="InterPro" id="IPR007577">
    <property type="entry name" value="GlycoTrfase_DXD_sugar-bd_CS"/>
</dbReference>
<name>A0A433D4P8_9FUNG</name>
<dbReference type="PANTHER" id="PTHR46830">
    <property type="entry name" value="TRANSFERASE, PUTATIVE-RELATED"/>
    <property type="match status" value="1"/>
</dbReference>
<accession>A0A433D4P8</accession>
<organism evidence="4 5">
    <name type="scientific">Jimgerdemannia flammicorona</name>
    <dbReference type="NCBI Taxonomy" id="994334"/>
    <lineage>
        <taxon>Eukaryota</taxon>
        <taxon>Fungi</taxon>
        <taxon>Fungi incertae sedis</taxon>
        <taxon>Mucoromycota</taxon>
        <taxon>Mucoromycotina</taxon>
        <taxon>Endogonomycetes</taxon>
        <taxon>Endogonales</taxon>
        <taxon>Endogonaceae</taxon>
        <taxon>Jimgerdemannia</taxon>
    </lineage>
</organism>
<feature type="domain" description="Glycosyltransferase 2-like" evidence="3">
    <location>
        <begin position="848"/>
        <end position="897"/>
    </location>
</feature>
<dbReference type="EMBL" id="RBNI01006757">
    <property type="protein sequence ID" value="RUP45791.1"/>
    <property type="molecule type" value="Genomic_DNA"/>
</dbReference>
<protein>
    <recommendedName>
        <fullName evidence="3">Glycosyltransferase 2-like domain-containing protein</fullName>
    </recommendedName>
</protein>
<dbReference type="InterPro" id="IPR029044">
    <property type="entry name" value="Nucleotide-diphossugar_trans"/>
</dbReference>
<feature type="chain" id="PRO_5019122440" description="Glycosyltransferase 2-like domain-containing protein" evidence="2">
    <location>
        <begin position="23"/>
        <end position="1484"/>
    </location>
</feature>
<keyword evidence="2" id="KW-0732">Signal</keyword>
<comment type="similarity">
    <text evidence="1">Belongs to the glycosyltransferase 32 family.</text>
</comment>
<dbReference type="InterPro" id="IPR001173">
    <property type="entry name" value="Glyco_trans_2-like"/>
</dbReference>
<dbReference type="SUPFAM" id="SSF53448">
    <property type="entry name" value="Nucleotide-diphospho-sugar transferases"/>
    <property type="match status" value="2"/>
</dbReference>
<evidence type="ECO:0000313" key="4">
    <source>
        <dbReference type="EMBL" id="RUP45791.1"/>
    </source>
</evidence>
<comment type="caution">
    <text evidence="4">The sequence shown here is derived from an EMBL/GenBank/DDBJ whole genome shotgun (WGS) entry which is preliminary data.</text>
</comment>
<proteinExistence type="inferred from homology"/>
<dbReference type="Pfam" id="PF00535">
    <property type="entry name" value="Glycos_transf_2"/>
    <property type="match status" value="1"/>
</dbReference>
<dbReference type="Gene3D" id="3.90.550.10">
    <property type="entry name" value="Spore Coat Polysaccharide Biosynthesis Protein SpsA, Chain A"/>
    <property type="match status" value="2"/>
</dbReference>
<dbReference type="Gene3D" id="3.90.550.20">
    <property type="match status" value="1"/>
</dbReference>
<dbReference type="Pfam" id="PF04488">
    <property type="entry name" value="Gly_transf_sug"/>
    <property type="match status" value="1"/>
</dbReference>
<evidence type="ECO:0000256" key="1">
    <source>
        <dbReference type="ARBA" id="ARBA00009003"/>
    </source>
</evidence>
<evidence type="ECO:0000259" key="3">
    <source>
        <dbReference type="Pfam" id="PF00535"/>
    </source>
</evidence>
<dbReference type="OrthoDB" id="3265at2759"/>
<keyword evidence="5" id="KW-1185">Reference proteome</keyword>
<sequence length="1484" mass="167945">MKPLNFITAFAVWLLCAETVHAQPPFPGSTRRIPKTVHFVYGLHSPDPQLNLMQYISIAAAWESIRPEKIYFWYYYEPTGHYWNLAKERFVTDTRQVRLVDEIFGNKVEHYAHRADVIRLEALQEIGGIYLDLDVIMMRGVDELLDNEFVMGEEGEGEQIFTRLSEVAFSFFIPTFSPALIGTDARVGLCNAVILAHSNSTFLRRLYDSYHTFDDTQWNDHSGFLPKSLAYLYPTEIHVLPYTSFFWPLWTTSGMQRLYTEKVHQFVGSGAYAVHLWENVAMKYALRGVGIETIEGVPTAFFCTIRKFLLVKGRLMTEKDRLAIASAKMDPDCVVPDDPRRNDGLIGLYNFEHDQLTPPVLHDASSNNLHGWLLSSTRHNMLPKSPPVFEYSSTSSHLRTLTGKAARSRTLYFDGRGDFAVLPTLPHGFDLHEFTVDFWLRIPTTNYTEFSRRSEMQHKTVLAILSDGDWSDPPNSDEQQGTGIIIQLQKFRPSPLARAMNITAQRWMVEVLIKGTKASIAHWGPASPELGLRANQWYRIHVTGSRDTQKLNLDIGYPLTHSGPFLANPPVDNNTLLTHVRESKYYIPSVIKPARAKAIWLAAHPPSVMNAEHNVMYDFRGWIDDLVIANKVVMPEKVDAWLKEAADALPPRSSNHLSAVSDLFPKIDIVDTTAPDLEDEETVEIADGVSRTPLSVHPVSSIENNRHAVELDDEETAGAAVTAHRNSNLWLINLDLLPILLYMMRAKKFRAFNLFWLVMFLNVFVIVLNQTASWKPATTQQTPSTSTMKVRRAPEDFGLAAEDDLPWGDIPVIKKVSTTPPDMIALNFLGYDSREPEMKVKKNSPVISVIVSCHNQAQYVQDAIASVLNQTYPYWDLAILDDGSPDNCSVVSQNILQRYFPQHQWITSNNSDSYRPLADALATRYKEGPIFAGPRSEGDDHSDAELSYLFPNLEYKVNQLVAPAGLPGKQLYTPAIRIFKKPNTGLPATRNFALHHMRNPWVCLLEADDKLHHRYFQLAMHYLLEENPAYRILTTNQQSFQNSSWVWATPQHWSATNALIKTPFPVSSLFRRDDWRILKGGFNPMLPWGSEDWSFWISLSWLPGMKVGKINKQTVINCLRDLNIERNRYQSVVGIGHRIGSLRLPSAVVDANVTLLDRVQRQNLGITYASWRSILLKLDISQLKAMSWIGFISNYDRPIPTAAERQQGEIYPSHDGLAFFLYRFKAKSMQPTNSEVMPMMRTLHPFEYGVTKILQDHRTMHSAKNANPFITQDSINEITRMANRLKVPSIPLDTADFGTADHDTLALDSNRYGLGVSGEAGLWLGLWYESQDDIVLAQQSYIRALSQRKQGRRILISTLRGQQSEEDPNERKRFDLEAAITDIAESTIVGGVTERDWQLWWRLGIVTHQLLAGSQAGTNGLPDSNVGGLAINNTILSDLLAVMAIPTSAMANKFCDIAVTFAGKDLEQYLSECTDPEPSILEKV</sequence>